<sequence length="82" mass="9081">MCSKPNAAESIESAAAVAAVETALTATHRDTKGVLGEGEIVTDTWEMLLTVRFPIMIRVVVSRRLLIRPNRPTERKLSIYEV</sequence>
<proteinExistence type="predicted"/>
<reference evidence="1" key="2">
    <citation type="submission" date="2020-06" db="EMBL/GenBank/DDBJ databases">
        <title>Helianthus annuus Genome sequencing and assembly Release 2.</title>
        <authorList>
            <person name="Gouzy J."/>
            <person name="Langlade N."/>
            <person name="Munos S."/>
        </authorList>
    </citation>
    <scope>NUCLEOTIDE SEQUENCE</scope>
    <source>
        <tissue evidence="1">Leaves</tissue>
    </source>
</reference>
<gene>
    <name evidence="1" type="ORF">HanXRQr2_Chr14g0645681</name>
</gene>
<dbReference type="Gramene" id="mRNA:HanXRQr2_Chr14g0645681">
    <property type="protein sequence ID" value="mRNA:HanXRQr2_Chr14g0645681"/>
    <property type="gene ID" value="HanXRQr2_Chr14g0645681"/>
</dbReference>
<reference evidence="1" key="1">
    <citation type="journal article" date="2017" name="Nature">
        <title>The sunflower genome provides insights into oil metabolism, flowering and Asterid evolution.</title>
        <authorList>
            <person name="Badouin H."/>
            <person name="Gouzy J."/>
            <person name="Grassa C.J."/>
            <person name="Murat F."/>
            <person name="Staton S.E."/>
            <person name="Cottret L."/>
            <person name="Lelandais-Briere C."/>
            <person name="Owens G.L."/>
            <person name="Carrere S."/>
            <person name="Mayjonade B."/>
            <person name="Legrand L."/>
            <person name="Gill N."/>
            <person name="Kane N.C."/>
            <person name="Bowers J.E."/>
            <person name="Hubner S."/>
            <person name="Bellec A."/>
            <person name="Berard A."/>
            <person name="Berges H."/>
            <person name="Blanchet N."/>
            <person name="Boniface M.C."/>
            <person name="Brunel D."/>
            <person name="Catrice O."/>
            <person name="Chaidir N."/>
            <person name="Claudel C."/>
            <person name="Donnadieu C."/>
            <person name="Faraut T."/>
            <person name="Fievet G."/>
            <person name="Helmstetter N."/>
            <person name="King M."/>
            <person name="Knapp S.J."/>
            <person name="Lai Z."/>
            <person name="Le Paslier M.C."/>
            <person name="Lippi Y."/>
            <person name="Lorenzon L."/>
            <person name="Mandel J.R."/>
            <person name="Marage G."/>
            <person name="Marchand G."/>
            <person name="Marquand E."/>
            <person name="Bret-Mestries E."/>
            <person name="Morien E."/>
            <person name="Nambeesan S."/>
            <person name="Nguyen T."/>
            <person name="Pegot-Espagnet P."/>
            <person name="Pouilly N."/>
            <person name="Raftis F."/>
            <person name="Sallet E."/>
            <person name="Schiex T."/>
            <person name="Thomas J."/>
            <person name="Vandecasteele C."/>
            <person name="Vares D."/>
            <person name="Vear F."/>
            <person name="Vautrin S."/>
            <person name="Crespi M."/>
            <person name="Mangin B."/>
            <person name="Burke J.M."/>
            <person name="Salse J."/>
            <person name="Munos S."/>
            <person name="Vincourt P."/>
            <person name="Rieseberg L.H."/>
            <person name="Langlade N.B."/>
        </authorList>
    </citation>
    <scope>NUCLEOTIDE SEQUENCE</scope>
    <source>
        <tissue evidence="1">Leaves</tissue>
    </source>
</reference>
<name>A0A9K3E8P2_HELAN</name>
<comment type="caution">
    <text evidence="1">The sequence shown here is derived from an EMBL/GenBank/DDBJ whole genome shotgun (WGS) entry which is preliminary data.</text>
</comment>
<evidence type="ECO:0000313" key="2">
    <source>
        <dbReference type="Proteomes" id="UP000215914"/>
    </source>
</evidence>
<dbReference type="AlphaFoldDB" id="A0A9K3E8P2"/>
<accession>A0A9K3E8P2</accession>
<evidence type="ECO:0000313" key="1">
    <source>
        <dbReference type="EMBL" id="KAF5769215.1"/>
    </source>
</evidence>
<dbReference type="EMBL" id="MNCJ02000329">
    <property type="protein sequence ID" value="KAF5769215.1"/>
    <property type="molecule type" value="Genomic_DNA"/>
</dbReference>
<organism evidence="1 2">
    <name type="scientific">Helianthus annuus</name>
    <name type="common">Common sunflower</name>
    <dbReference type="NCBI Taxonomy" id="4232"/>
    <lineage>
        <taxon>Eukaryota</taxon>
        <taxon>Viridiplantae</taxon>
        <taxon>Streptophyta</taxon>
        <taxon>Embryophyta</taxon>
        <taxon>Tracheophyta</taxon>
        <taxon>Spermatophyta</taxon>
        <taxon>Magnoliopsida</taxon>
        <taxon>eudicotyledons</taxon>
        <taxon>Gunneridae</taxon>
        <taxon>Pentapetalae</taxon>
        <taxon>asterids</taxon>
        <taxon>campanulids</taxon>
        <taxon>Asterales</taxon>
        <taxon>Asteraceae</taxon>
        <taxon>Asteroideae</taxon>
        <taxon>Heliantheae alliance</taxon>
        <taxon>Heliantheae</taxon>
        <taxon>Helianthus</taxon>
    </lineage>
</organism>
<keyword evidence="2" id="KW-1185">Reference proteome</keyword>
<protein>
    <submittedName>
        <fullName evidence="1">Uncharacterized protein</fullName>
    </submittedName>
</protein>
<dbReference type="Proteomes" id="UP000215914">
    <property type="component" value="Unassembled WGS sequence"/>
</dbReference>